<organism evidence="1">
    <name type="scientific">Hellea balneolensis</name>
    <dbReference type="NCBI Taxonomy" id="287478"/>
    <lineage>
        <taxon>Bacteria</taxon>
        <taxon>Pseudomonadati</taxon>
        <taxon>Pseudomonadota</taxon>
        <taxon>Alphaproteobacteria</taxon>
        <taxon>Maricaulales</taxon>
        <taxon>Robiginitomaculaceae</taxon>
        <taxon>Hellea</taxon>
    </lineage>
</organism>
<protein>
    <submittedName>
        <fullName evidence="1">Fe-S cluster assembly protein SufB</fullName>
    </submittedName>
</protein>
<gene>
    <name evidence="1" type="ORF">ENK01_03060</name>
</gene>
<sequence length="64" mass="7184">MTESKTLAKDSIDKGTVEGVSALEADKYKYGFESDIEQDFAPKGLNEDIVRFISAKKDEPDWLL</sequence>
<accession>A0A7V5NXE3</accession>
<dbReference type="Proteomes" id="UP000885806">
    <property type="component" value="Unassembled WGS sequence"/>
</dbReference>
<evidence type="ECO:0000313" key="1">
    <source>
        <dbReference type="EMBL" id="HHI88910.1"/>
    </source>
</evidence>
<dbReference type="AlphaFoldDB" id="A0A7V5NXE3"/>
<feature type="non-terminal residue" evidence="1">
    <location>
        <position position="64"/>
    </location>
</feature>
<name>A0A7V5NXE3_9PROT</name>
<proteinExistence type="predicted"/>
<reference evidence="1" key="1">
    <citation type="journal article" date="2020" name="mSystems">
        <title>Genome- and Community-Level Interaction Insights into Carbon Utilization and Element Cycling Functions of Hydrothermarchaeota in Hydrothermal Sediment.</title>
        <authorList>
            <person name="Zhou Z."/>
            <person name="Liu Y."/>
            <person name="Xu W."/>
            <person name="Pan J."/>
            <person name="Luo Z.H."/>
            <person name="Li M."/>
        </authorList>
    </citation>
    <scope>NUCLEOTIDE SEQUENCE [LARGE SCALE GENOMIC DNA]</scope>
    <source>
        <strain evidence="1">HyVt-538</strain>
    </source>
</reference>
<comment type="caution">
    <text evidence="1">The sequence shown here is derived from an EMBL/GenBank/DDBJ whole genome shotgun (WGS) entry which is preliminary data.</text>
</comment>
<dbReference type="EMBL" id="DROP01000206">
    <property type="protein sequence ID" value="HHI88910.1"/>
    <property type="molecule type" value="Genomic_DNA"/>
</dbReference>